<evidence type="ECO:0000256" key="2">
    <source>
        <dbReference type="SAM" id="Phobius"/>
    </source>
</evidence>
<dbReference type="GO" id="GO:0031204">
    <property type="term" value="P:post-translational protein targeting to membrane, translocation"/>
    <property type="evidence" value="ECO:0007669"/>
    <property type="project" value="InterPro"/>
</dbReference>
<evidence type="ECO:0000313" key="4">
    <source>
        <dbReference type="Proteomes" id="UP000452235"/>
    </source>
</evidence>
<reference evidence="3 4" key="1">
    <citation type="submission" date="2020-01" db="EMBL/GenBank/DDBJ databases">
        <title>Aspergillus terreus IFO 6365 whole genome shotgun sequence.</title>
        <authorList>
            <person name="Kanamasa S."/>
            <person name="Takahashi H."/>
        </authorList>
    </citation>
    <scope>NUCLEOTIDE SEQUENCE [LARGE SCALE GENOMIC DNA]</scope>
    <source>
        <strain evidence="3 4">IFO 6365</strain>
    </source>
</reference>
<dbReference type="PANTHER" id="PTHR28229:SF1">
    <property type="entry name" value="TRANSLOCATION PROTEIN SEC66"/>
    <property type="match status" value="1"/>
</dbReference>
<gene>
    <name evidence="3" type="ORF">ATEIFO6365_0003004300</name>
</gene>
<evidence type="ECO:0000256" key="1">
    <source>
        <dbReference type="SAM" id="MobiDB-lite"/>
    </source>
</evidence>
<feature type="region of interest" description="Disordered" evidence="1">
    <location>
        <begin position="197"/>
        <end position="270"/>
    </location>
</feature>
<organism evidence="3 4">
    <name type="scientific">Aspergillus terreus</name>
    <dbReference type="NCBI Taxonomy" id="33178"/>
    <lineage>
        <taxon>Eukaryota</taxon>
        <taxon>Fungi</taxon>
        <taxon>Dikarya</taxon>
        <taxon>Ascomycota</taxon>
        <taxon>Pezizomycotina</taxon>
        <taxon>Eurotiomycetes</taxon>
        <taxon>Eurotiomycetidae</taxon>
        <taxon>Eurotiales</taxon>
        <taxon>Aspergillaceae</taxon>
        <taxon>Aspergillus</taxon>
        <taxon>Aspergillus subgen. Circumdati</taxon>
    </lineage>
</organism>
<feature type="transmembrane region" description="Helical" evidence="2">
    <location>
        <begin position="6"/>
        <end position="28"/>
    </location>
</feature>
<protein>
    <submittedName>
        <fullName evidence="3">Translocation protein</fullName>
    </submittedName>
</protein>
<keyword evidence="2" id="KW-0472">Membrane</keyword>
<feature type="compositionally biased region" description="Acidic residues" evidence="1">
    <location>
        <begin position="243"/>
        <end position="254"/>
    </location>
</feature>
<dbReference type="AlphaFoldDB" id="A0A5M3YPD2"/>
<keyword evidence="2" id="KW-0812">Transmembrane</keyword>
<dbReference type="PANTHER" id="PTHR28229">
    <property type="entry name" value="TRANSLOCATION PROTEIN SEC66"/>
    <property type="match status" value="1"/>
</dbReference>
<name>A0A5M3YPD2_ASPTE</name>
<keyword evidence="2" id="KW-1133">Transmembrane helix</keyword>
<dbReference type="OrthoDB" id="73168at2759"/>
<comment type="caution">
    <text evidence="3">The sequence shown here is derived from an EMBL/GenBank/DDBJ whole genome shotgun (WGS) entry which is preliminary data.</text>
</comment>
<dbReference type="InterPro" id="IPR018624">
    <property type="entry name" value="Sec66"/>
</dbReference>
<dbReference type="Proteomes" id="UP000452235">
    <property type="component" value="Unassembled WGS sequence"/>
</dbReference>
<sequence length="270" mass="29952">MVNWLNLMVPFAYLGVLIGSLATFSSLYRKRKAQNASSLEPWFPAHLQRDIYFSLLHLDLPAPTSTSGKEKKPPAVPESVLKAALLRRATEDIKRVMTLRSQKQALAMLLQRGSVGDDLWQRFLRAEKEMEDEVRDVVAEANAYVPNWGQTIFQSANEMMNNVIYRERMEFHQAKVAEEKEWWEKRKASIQEGFMKELDEEEQGSAKKSDAAEGAAATPTTGSSTPAVKTPESSAAPSFVTGSDDDAVLVEADEQGGAGTGSKKKKKGKK</sequence>
<evidence type="ECO:0000313" key="3">
    <source>
        <dbReference type="EMBL" id="GFF13990.1"/>
    </source>
</evidence>
<accession>A0A5M3YPD2</accession>
<feature type="compositionally biased region" description="Low complexity" evidence="1">
    <location>
        <begin position="212"/>
        <end position="227"/>
    </location>
</feature>
<dbReference type="Pfam" id="PF09802">
    <property type="entry name" value="Sec66"/>
    <property type="match status" value="1"/>
</dbReference>
<dbReference type="VEuPathDB" id="FungiDB:ATEG_00039"/>
<keyword evidence="4" id="KW-1185">Reference proteome</keyword>
<dbReference type="GO" id="GO:0031207">
    <property type="term" value="C:Sec62/Sec63 complex"/>
    <property type="evidence" value="ECO:0007669"/>
    <property type="project" value="InterPro"/>
</dbReference>
<dbReference type="EMBL" id="BLJY01000003">
    <property type="protein sequence ID" value="GFF13990.1"/>
    <property type="molecule type" value="Genomic_DNA"/>
</dbReference>
<proteinExistence type="predicted"/>